<dbReference type="OrthoDB" id="5327992at2759"/>
<evidence type="ECO:0000256" key="1">
    <source>
        <dbReference type="SAM" id="Phobius"/>
    </source>
</evidence>
<sequence>MAVVTWQNVFWTLPPLAINTMLQPSGSVCGFDIDLRTYLCISPIVCAADSFAILIRFLVCWIHLGSPDTAAHATLAARFPGPSQEAPNTQGPQALEHLPFARWIFGFLLGALPAWIKLLSFKGVPWTQAWGCMFLVQFVLIETLGMLQRLDRSPPTTGLLTFRTQQMLRFVDWLCGKIALVTHFMLSIWFLHSLSQISTFANWLWSRSPDTTNVGIAAFSTMAAFPGIVWVGLTLFIKGRNFAGNTLFMTHTTKSLIFLFALATNIAWPVGYSYTSALSRRARNEQTAIHGIGWDVIVFVVALPIGLSVSIITERLAIFQWWKEHILFCQRGAPRSSIETAAWTFTMFLSTVVLAVLWYAFRYEPQGTLKPSWAEVFG</sequence>
<evidence type="ECO:0000313" key="3">
    <source>
        <dbReference type="Proteomes" id="UP000800235"/>
    </source>
</evidence>
<organism evidence="2 3">
    <name type="scientific">Tothia fuscella</name>
    <dbReference type="NCBI Taxonomy" id="1048955"/>
    <lineage>
        <taxon>Eukaryota</taxon>
        <taxon>Fungi</taxon>
        <taxon>Dikarya</taxon>
        <taxon>Ascomycota</taxon>
        <taxon>Pezizomycotina</taxon>
        <taxon>Dothideomycetes</taxon>
        <taxon>Pleosporomycetidae</taxon>
        <taxon>Venturiales</taxon>
        <taxon>Cylindrosympodiaceae</taxon>
        <taxon>Tothia</taxon>
    </lineage>
</organism>
<keyword evidence="1" id="KW-0812">Transmembrane</keyword>
<feature type="transmembrane region" description="Helical" evidence="1">
    <location>
        <begin position="256"/>
        <end position="274"/>
    </location>
</feature>
<reference evidence="2" key="1">
    <citation type="journal article" date="2020" name="Stud. Mycol.">
        <title>101 Dothideomycetes genomes: a test case for predicting lifestyles and emergence of pathogens.</title>
        <authorList>
            <person name="Haridas S."/>
            <person name="Albert R."/>
            <person name="Binder M."/>
            <person name="Bloem J."/>
            <person name="Labutti K."/>
            <person name="Salamov A."/>
            <person name="Andreopoulos B."/>
            <person name="Baker S."/>
            <person name="Barry K."/>
            <person name="Bills G."/>
            <person name="Bluhm B."/>
            <person name="Cannon C."/>
            <person name="Castanera R."/>
            <person name="Culley D."/>
            <person name="Daum C."/>
            <person name="Ezra D."/>
            <person name="Gonzalez J."/>
            <person name="Henrissat B."/>
            <person name="Kuo A."/>
            <person name="Liang C."/>
            <person name="Lipzen A."/>
            <person name="Lutzoni F."/>
            <person name="Magnuson J."/>
            <person name="Mondo S."/>
            <person name="Nolan M."/>
            <person name="Ohm R."/>
            <person name="Pangilinan J."/>
            <person name="Park H.-J."/>
            <person name="Ramirez L."/>
            <person name="Alfaro M."/>
            <person name="Sun H."/>
            <person name="Tritt A."/>
            <person name="Yoshinaga Y."/>
            <person name="Zwiers L.-H."/>
            <person name="Turgeon B."/>
            <person name="Goodwin S."/>
            <person name="Spatafora J."/>
            <person name="Crous P."/>
            <person name="Grigoriev I."/>
        </authorList>
    </citation>
    <scope>NUCLEOTIDE SEQUENCE</scope>
    <source>
        <strain evidence="2">CBS 130266</strain>
    </source>
</reference>
<feature type="transmembrane region" description="Helical" evidence="1">
    <location>
        <begin position="100"/>
        <end position="116"/>
    </location>
</feature>
<feature type="transmembrane region" description="Helical" evidence="1">
    <location>
        <begin position="340"/>
        <end position="361"/>
    </location>
</feature>
<dbReference type="Proteomes" id="UP000800235">
    <property type="component" value="Unassembled WGS sequence"/>
</dbReference>
<evidence type="ECO:0000313" key="2">
    <source>
        <dbReference type="EMBL" id="KAF2430868.1"/>
    </source>
</evidence>
<feature type="transmembrane region" description="Helical" evidence="1">
    <location>
        <begin position="168"/>
        <end position="192"/>
    </location>
</feature>
<dbReference type="AlphaFoldDB" id="A0A9P4TZF8"/>
<feature type="transmembrane region" description="Helical" evidence="1">
    <location>
        <begin position="294"/>
        <end position="319"/>
    </location>
</feature>
<feature type="transmembrane region" description="Helical" evidence="1">
    <location>
        <begin position="212"/>
        <end position="236"/>
    </location>
</feature>
<dbReference type="EMBL" id="MU007036">
    <property type="protein sequence ID" value="KAF2430868.1"/>
    <property type="molecule type" value="Genomic_DNA"/>
</dbReference>
<keyword evidence="3" id="KW-1185">Reference proteome</keyword>
<feature type="transmembrane region" description="Helical" evidence="1">
    <location>
        <begin position="128"/>
        <end position="147"/>
    </location>
</feature>
<comment type="caution">
    <text evidence="2">The sequence shown here is derived from an EMBL/GenBank/DDBJ whole genome shotgun (WGS) entry which is preliminary data.</text>
</comment>
<gene>
    <name evidence="2" type="ORF">EJ08DRAFT_649416</name>
</gene>
<proteinExistence type="predicted"/>
<protein>
    <submittedName>
        <fullName evidence="2">Uncharacterized protein</fullName>
    </submittedName>
</protein>
<keyword evidence="1" id="KW-0472">Membrane</keyword>
<keyword evidence="1" id="KW-1133">Transmembrane helix</keyword>
<accession>A0A9P4TZF8</accession>
<name>A0A9P4TZF8_9PEZI</name>